<gene>
    <name evidence="1" type="ORF">H2198_002294</name>
</gene>
<protein>
    <submittedName>
        <fullName evidence="1">Uncharacterized protein</fullName>
    </submittedName>
</protein>
<evidence type="ECO:0000313" key="1">
    <source>
        <dbReference type="EMBL" id="KAJ9660949.1"/>
    </source>
</evidence>
<reference evidence="1" key="1">
    <citation type="submission" date="2022-10" db="EMBL/GenBank/DDBJ databases">
        <title>Culturing micro-colonial fungi from biological soil crusts in the Mojave desert and describing Neophaeococcomyces mojavensis, and introducing the new genera and species Taxawa tesnikishii.</title>
        <authorList>
            <person name="Kurbessoian T."/>
            <person name="Stajich J.E."/>
        </authorList>
    </citation>
    <scope>NUCLEOTIDE SEQUENCE</scope>
    <source>
        <strain evidence="1">JES_112</strain>
    </source>
</reference>
<dbReference type="EMBL" id="JAPDRQ010000027">
    <property type="protein sequence ID" value="KAJ9660949.1"/>
    <property type="molecule type" value="Genomic_DNA"/>
</dbReference>
<accession>A0ACC3AEQ0</accession>
<comment type="caution">
    <text evidence="1">The sequence shown here is derived from an EMBL/GenBank/DDBJ whole genome shotgun (WGS) entry which is preliminary data.</text>
</comment>
<organism evidence="1 2">
    <name type="scientific">Neophaeococcomyces mojaviensis</name>
    <dbReference type="NCBI Taxonomy" id="3383035"/>
    <lineage>
        <taxon>Eukaryota</taxon>
        <taxon>Fungi</taxon>
        <taxon>Dikarya</taxon>
        <taxon>Ascomycota</taxon>
        <taxon>Pezizomycotina</taxon>
        <taxon>Eurotiomycetes</taxon>
        <taxon>Chaetothyriomycetidae</taxon>
        <taxon>Chaetothyriales</taxon>
        <taxon>Chaetothyriales incertae sedis</taxon>
        <taxon>Neophaeococcomyces</taxon>
    </lineage>
</organism>
<name>A0ACC3AEQ0_9EURO</name>
<dbReference type="Proteomes" id="UP001172386">
    <property type="component" value="Unassembled WGS sequence"/>
</dbReference>
<proteinExistence type="predicted"/>
<evidence type="ECO:0000313" key="2">
    <source>
        <dbReference type="Proteomes" id="UP001172386"/>
    </source>
</evidence>
<sequence length="534" mass="58236">MNNPKMESTTVAEIRKGEASSNEHELDDFDDAGLPARYRGTAADQRDMSMLGKKQVLRRNFKFITMLGFASTVIVSWEILLPVFTFVLTDGGTALLFWGFIAVTFGMVMVYASLAEMASMSPTAGGQYHWVSEFAPPKYQKLLSYIVGWLSAIGWQVFLASVCFMQGTIIQGLIALNDENYPFHPWHGTLLSIAAVAFAIVFNTLLAVKLPLIEGMVLILHLAGFFAIIIPLWIMAPRAPAHVALLEFSNNGGWPTTGLSAMIGLTTPLTALMGYDCSVHMSEEIQDASITLPKAIMWSACGNALLAFIMAITLIFTMGDTDSLLSSSTRQPFIQLFYNATRSHAAANVMTAIVVVMLSACCISEVATASRQLWSFARDAGLPGSAWLSVVPPGWNLPIRSVFVSLAVTSLLSCINIGSSTALNAINSLGTVSVLTSYFVTIGCLVWRRVYGAPLPPRRWSLGRFGLAINIGALLFVAPLWFFSFWPLAIPVTAASMNWSSTMFGATIVFALIWYVVKARHVYTGPVVQMKRED</sequence>
<keyword evidence="2" id="KW-1185">Reference proteome</keyword>